<proteinExistence type="predicted"/>
<reference evidence="2 3" key="1">
    <citation type="journal article" date="2020" name="Biotechnol. Biofuels">
        <title>New insights from the biogas microbiome by comprehensive genome-resolved metagenomics of nearly 1600 species originating from multiple anaerobic digesters.</title>
        <authorList>
            <person name="Campanaro S."/>
            <person name="Treu L."/>
            <person name="Rodriguez-R L.M."/>
            <person name="Kovalovszki A."/>
            <person name="Ziels R.M."/>
            <person name="Maus I."/>
            <person name="Zhu X."/>
            <person name="Kougias P.G."/>
            <person name="Basile A."/>
            <person name="Luo G."/>
            <person name="Schluter A."/>
            <person name="Konstantinidis K.T."/>
            <person name="Angelidaki I."/>
        </authorList>
    </citation>
    <scope>NUCLEOTIDE SEQUENCE [LARGE SCALE GENOMIC DNA]</scope>
    <source>
        <strain evidence="2">AS22ysBPME_79</strain>
    </source>
</reference>
<evidence type="ECO:0000313" key="3">
    <source>
        <dbReference type="Proteomes" id="UP000526302"/>
    </source>
</evidence>
<dbReference type="InterPro" id="IPR029052">
    <property type="entry name" value="Metallo-depent_PP-like"/>
</dbReference>
<dbReference type="Pfam" id="PF00149">
    <property type="entry name" value="Metallophos"/>
    <property type="match status" value="1"/>
</dbReference>
<dbReference type="InterPro" id="IPR004843">
    <property type="entry name" value="Calcineurin-like_PHP"/>
</dbReference>
<name>A0A7K4C0F1_9ARCH</name>
<evidence type="ECO:0000259" key="1">
    <source>
        <dbReference type="Pfam" id="PF00149"/>
    </source>
</evidence>
<dbReference type="Proteomes" id="UP000526302">
    <property type="component" value="Unassembled WGS sequence"/>
</dbReference>
<dbReference type="EMBL" id="JAAZKV010000023">
    <property type="protein sequence ID" value="NMA44799.1"/>
    <property type="molecule type" value="Genomic_DNA"/>
</dbReference>
<protein>
    <recommendedName>
        <fullName evidence="1">Calcineurin-like phosphoesterase domain-containing protein</fullName>
    </recommendedName>
</protein>
<feature type="domain" description="Calcineurin-like phosphoesterase" evidence="1">
    <location>
        <begin position="1"/>
        <end position="212"/>
    </location>
</feature>
<comment type="caution">
    <text evidence="2">The sequence shown here is derived from an EMBL/GenBank/DDBJ whole genome shotgun (WGS) entry which is preliminary data.</text>
</comment>
<accession>A0A7K4C0F1</accession>
<sequence>MLVGIFSDTHLGFGSGERACETFSRFKEAIELFKERGVDFILHAGDLFDNAVPSQEVWLSTFDCFTKNSGGVQELTKNTRAGSKSVFVRGIPFIAIHGTHEHRGKDFANALDVLEESGALVHLHLGSIVFEKEVNGVKEKVVVHGMGGVPEKHARDLLNFYDPKPISGATNIILFHQSFKEFLPFDDEMVASLSLSDLPSGFDLIINGHLHWSDEQIIEDKRFLLTGSSVFTQMKNLESKKEKGVFFFDTVSKKLWFVPYKIQRKLFYEKINFTNATPEEIKKVVEEKINSFLVNEFEIKPLIRLKIVGSLAKGFSQKDVFFVLPEDKAIFSVSKELVVEDFKKKMIELKELQNQKKGVIDLGLIILEKNVEEANLKNFDTNRMFELLASGDTETAARVLLSEKN</sequence>
<dbReference type="PANTHER" id="PTHR30337:SF0">
    <property type="entry name" value="NUCLEASE SBCCD SUBUNIT D"/>
    <property type="match status" value="1"/>
</dbReference>
<dbReference type="GO" id="GO:0016787">
    <property type="term" value="F:hydrolase activity"/>
    <property type="evidence" value="ECO:0007669"/>
    <property type="project" value="InterPro"/>
</dbReference>
<dbReference type="Gene3D" id="3.60.21.10">
    <property type="match status" value="1"/>
</dbReference>
<gene>
    <name evidence="2" type="ORF">GX950_03250</name>
</gene>
<dbReference type="PANTHER" id="PTHR30337">
    <property type="entry name" value="COMPONENT OF ATP-DEPENDENT DSDNA EXONUCLEASE"/>
    <property type="match status" value="1"/>
</dbReference>
<dbReference type="SUPFAM" id="SSF56300">
    <property type="entry name" value="Metallo-dependent phosphatases"/>
    <property type="match status" value="1"/>
</dbReference>
<evidence type="ECO:0000313" key="2">
    <source>
        <dbReference type="EMBL" id="NMA44799.1"/>
    </source>
</evidence>
<organism evidence="2 3">
    <name type="scientific">Candidatus Iainarchaeum sp</name>
    <dbReference type="NCBI Taxonomy" id="3101447"/>
    <lineage>
        <taxon>Archaea</taxon>
        <taxon>Candidatus Iainarchaeota</taxon>
        <taxon>Candidatus Iainarchaeia</taxon>
        <taxon>Candidatus Iainarchaeales</taxon>
        <taxon>Candidatus Iainarchaeaceae</taxon>
        <taxon>Candidatus Iainarchaeum</taxon>
    </lineage>
</organism>
<dbReference type="AlphaFoldDB" id="A0A7K4C0F1"/>
<dbReference type="InterPro" id="IPR050535">
    <property type="entry name" value="DNA_Repair-Maintenance_Comp"/>
</dbReference>